<feature type="chain" id="PRO_5020238601" description="Secretion system C-terminal sorting domain-containing protein" evidence="2">
    <location>
        <begin position="20"/>
        <end position="391"/>
    </location>
</feature>
<name>A0A4D7K7U9_9BACT</name>
<dbReference type="OrthoDB" id="1466765at2"/>
<accession>A0A4D7K7U9</accession>
<proteinExistence type="predicted"/>
<feature type="compositionally biased region" description="Basic and acidic residues" evidence="1">
    <location>
        <begin position="172"/>
        <end position="186"/>
    </location>
</feature>
<dbReference type="InterPro" id="IPR026444">
    <property type="entry name" value="Secre_tail"/>
</dbReference>
<dbReference type="AlphaFoldDB" id="A0A4D7K7U9"/>
<evidence type="ECO:0008006" key="5">
    <source>
        <dbReference type="Google" id="ProtNLM"/>
    </source>
</evidence>
<reference evidence="3 4" key="1">
    <citation type="submission" date="2018-04" db="EMBL/GenBank/DDBJ databases">
        <title>Complete genome uncultured novel isolate.</title>
        <authorList>
            <person name="Merlino G."/>
        </authorList>
    </citation>
    <scope>NUCLEOTIDE SEQUENCE [LARGE SCALE GENOMIC DNA]</scope>
    <source>
        <strain evidence="4">R1DC9</strain>
    </source>
</reference>
<protein>
    <recommendedName>
        <fullName evidence="5">Secretion system C-terminal sorting domain-containing protein</fullName>
    </recommendedName>
</protein>
<organism evidence="3 4">
    <name type="scientific">Mangrovivirga cuniculi</name>
    <dbReference type="NCBI Taxonomy" id="2715131"/>
    <lineage>
        <taxon>Bacteria</taxon>
        <taxon>Pseudomonadati</taxon>
        <taxon>Bacteroidota</taxon>
        <taxon>Cytophagia</taxon>
        <taxon>Cytophagales</taxon>
        <taxon>Mangrovivirgaceae</taxon>
        <taxon>Mangrovivirga</taxon>
    </lineage>
</organism>
<keyword evidence="2" id="KW-0732">Signal</keyword>
<gene>
    <name evidence="3" type="ORF">DCC35_11960</name>
</gene>
<sequence>MCRISILVLLLAVTFSLQAQKIYNTQNDGSQNWDDLNIWSKSPNEGWVADYPGDNVNSDEYVYISGYVTRFGNLNIEGGAYLTINDTLVITGDVNAAGGANIIVEDNGLLIIVGDFNLSGGLTMDNTSSAGRVVVGGEFSMSGGADVETNPNFYLFDPNPQFNGGATVNGDRANRSPENNFKDSNDLQNEDPKIYDFITSSGINPLPVELISFSGFYNGEKVVLEWSTAKEEDSDYFEVLGSNDGINYVKKATINAAGNSNSITHYAIEVNAPSGTNYFKLKQYDLNGSFDEFEVIMVDVVNTYNQPTIYPNPVSGNNFKMTVPELKNQNHDGIQLMVIDIFGKPVPVNNYSINENTGTIEVYLRSKPITGKYFVQVITHEKVYTSPFLVK</sequence>
<dbReference type="EMBL" id="CP028923">
    <property type="protein sequence ID" value="QCK15408.1"/>
    <property type="molecule type" value="Genomic_DNA"/>
</dbReference>
<feature type="region of interest" description="Disordered" evidence="1">
    <location>
        <begin position="165"/>
        <end position="186"/>
    </location>
</feature>
<evidence type="ECO:0000256" key="1">
    <source>
        <dbReference type="SAM" id="MobiDB-lite"/>
    </source>
</evidence>
<dbReference type="NCBIfam" id="TIGR04183">
    <property type="entry name" value="Por_Secre_tail"/>
    <property type="match status" value="1"/>
</dbReference>
<evidence type="ECO:0000256" key="2">
    <source>
        <dbReference type="SAM" id="SignalP"/>
    </source>
</evidence>
<dbReference type="Proteomes" id="UP000298616">
    <property type="component" value="Chromosome"/>
</dbReference>
<dbReference type="RefSeq" id="WP_137091006.1">
    <property type="nucleotide sequence ID" value="NZ_CP028923.1"/>
</dbReference>
<evidence type="ECO:0000313" key="3">
    <source>
        <dbReference type="EMBL" id="QCK15408.1"/>
    </source>
</evidence>
<evidence type="ECO:0000313" key="4">
    <source>
        <dbReference type="Proteomes" id="UP000298616"/>
    </source>
</evidence>
<feature type="signal peptide" evidence="2">
    <location>
        <begin position="1"/>
        <end position="19"/>
    </location>
</feature>
<keyword evidence="4" id="KW-1185">Reference proteome</keyword>
<dbReference type="KEGG" id="fpf:DCC35_11960"/>